<feature type="compositionally biased region" description="Low complexity" evidence="4">
    <location>
        <begin position="494"/>
        <end position="503"/>
    </location>
</feature>
<evidence type="ECO:0000256" key="1">
    <source>
        <dbReference type="ARBA" id="ARBA00007682"/>
    </source>
</evidence>
<feature type="compositionally biased region" description="Low complexity" evidence="4">
    <location>
        <begin position="50"/>
        <end position="83"/>
    </location>
</feature>
<feature type="region of interest" description="Disordered" evidence="4">
    <location>
        <begin position="1"/>
        <end position="267"/>
    </location>
</feature>
<dbReference type="Proteomes" id="UP000827549">
    <property type="component" value="Chromosome 2"/>
</dbReference>
<name>A0AAF0Y1W1_9TREE</name>
<evidence type="ECO:0000313" key="6">
    <source>
        <dbReference type="EMBL" id="WOO78708.1"/>
    </source>
</evidence>
<dbReference type="AlphaFoldDB" id="A0AAF0Y1W1"/>
<dbReference type="InterPro" id="IPR007282">
    <property type="entry name" value="NOT2/3/5_C"/>
</dbReference>
<feature type="compositionally biased region" description="Basic and acidic residues" evidence="4">
    <location>
        <begin position="183"/>
        <end position="199"/>
    </location>
</feature>
<sequence>MNRQGGQPRQTAALPAGFRSSSAGGPQPAQPSGANGLYYASVGSGGAGQQPGQQQQQQAQQQQGRGVLGQQSLQGGFPPSSGALGRGGPPGFGARGADPNSDFPALGALNSSHGQHGSASTYAAQAQPSGGSNQALLQQQLYLHQQQSQQPLDSVLAPPPPPGLSGLASSSAQANGNPVGSEGLRDDFPALSGGEKDARWVGLPKLAPPGSPEASLNGPSSSQSTSATPSTNPPHLQSGGGPPSTSDSSWARQSPSRPNEPLVRPVQQIMSSPVDKWGLKALLYEIRTQMGKGDRSMLMFGENLEDLGVDVSSADPLYSTFVTPWAEPGTMLPPQIEDMFNIPSCYHVVPPPVETKLPNFSEETLFYIFYSAPQDVVQLMAAEELYNRGWRFKTDLRVWLTSAHLSQIDLHAEGNPTAVRGPFTVFNPATWARQDTAPDFTVDLAALEATRPAQAIIAAEKAARKESSVRSPNGGGSNNSGLLSAVMGGGSNHQQQQFQQAAH</sequence>
<evidence type="ECO:0000259" key="5">
    <source>
        <dbReference type="Pfam" id="PF04153"/>
    </source>
</evidence>
<evidence type="ECO:0000256" key="2">
    <source>
        <dbReference type="ARBA" id="ARBA00023015"/>
    </source>
</evidence>
<evidence type="ECO:0000256" key="4">
    <source>
        <dbReference type="SAM" id="MobiDB-lite"/>
    </source>
</evidence>
<evidence type="ECO:0000313" key="7">
    <source>
        <dbReference type="Proteomes" id="UP000827549"/>
    </source>
</evidence>
<feature type="compositionally biased region" description="Polar residues" evidence="4">
    <location>
        <begin position="109"/>
        <end position="133"/>
    </location>
</feature>
<dbReference type="GeneID" id="87805496"/>
<dbReference type="EMBL" id="CP086715">
    <property type="protein sequence ID" value="WOO78709.1"/>
    <property type="molecule type" value="Genomic_DNA"/>
</dbReference>
<dbReference type="PANTHER" id="PTHR23326">
    <property type="entry name" value="CCR4 NOT-RELATED"/>
    <property type="match status" value="1"/>
</dbReference>
<dbReference type="Pfam" id="PF04153">
    <property type="entry name" value="NOT2_3_5_C"/>
    <property type="match status" value="1"/>
</dbReference>
<feature type="compositionally biased region" description="Low complexity" evidence="4">
    <location>
        <begin position="134"/>
        <end position="152"/>
    </location>
</feature>
<feature type="region of interest" description="Disordered" evidence="4">
    <location>
        <begin position="463"/>
        <end position="503"/>
    </location>
</feature>
<feature type="compositionally biased region" description="Low complexity" evidence="4">
    <location>
        <begin position="219"/>
        <end position="234"/>
    </location>
</feature>
<dbReference type="GO" id="GO:0006355">
    <property type="term" value="P:regulation of DNA-templated transcription"/>
    <property type="evidence" value="ECO:0007669"/>
    <property type="project" value="InterPro"/>
</dbReference>
<dbReference type="GO" id="GO:0000289">
    <property type="term" value="P:nuclear-transcribed mRNA poly(A) tail shortening"/>
    <property type="evidence" value="ECO:0007669"/>
    <property type="project" value="UniProtKB-ARBA"/>
</dbReference>
<dbReference type="RefSeq" id="XP_062624740.1">
    <property type="nucleotide sequence ID" value="XM_062768756.1"/>
</dbReference>
<gene>
    <name evidence="6" type="primary">not2_1</name>
    <name evidence="6" type="ORF">LOC62_02G002248</name>
</gene>
<keyword evidence="7" id="KW-1185">Reference proteome</keyword>
<dbReference type="InterPro" id="IPR040168">
    <property type="entry name" value="Not2/3/5"/>
</dbReference>
<dbReference type="GO" id="GO:0030015">
    <property type="term" value="C:CCR4-NOT core complex"/>
    <property type="evidence" value="ECO:0007669"/>
    <property type="project" value="InterPro"/>
</dbReference>
<keyword evidence="3" id="KW-0804">Transcription</keyword>
<comment type="similarity">
    <text evidence="1">Belongs to the CNOT2/3/5 family.</text>
</comment>
<dbReference type="InterPro" id="IPR038635">
    <property type="entry name" value="CCR4-NOT_su2/3/5_C_sf"/>
</dbReference>
<dbReference type="RefSeq" id="XP_062624741.1">
    <property type="nucleotide sequence ID" value="XM_062768757.1"/>
</dbReference>
<evidence type="ECO:0000256" key="3">
    <source>
        <dbReference type="ARBA" id="ARBA00023163"/>
    </source>
</evidence>
<feature type="compositionally biased region" description="Gly residues" evidence="4">
    <location>
        <begin position="84"/>
        <end position="94"/>
    </location>
</feature>
<reference evidence="6" key="1">
    <citation type="submission" date="2023-10" db="EMBL/GenBank/DDBJ databases">
        <authorList>
            <person name="Noh H."/>
        </authorList>
    </citation>
    <scope>NUCLEOTIDE SEQUENCE</scope>
    <source>
        <strain evidence="6">DUCC4014</strain>
    </source>
</reference>
<feature type="compositionally biased region" description="Polar residues" evidence="4">
    <location>
        <begin position="1"/>
        <end position="10"/>
    </location>
</feature>
<proteinExistence type="inferred from homology"/>
<protein>
    <submittedName>
        <fullName evidence="6">General negative regulator of transcription subunit 2</fullName>
    </submittedName>
</protein>
<organism evidence="6 7">
    <name type="scientific">Vanrija pseudolonga</name>
    <dbReference type="NCBI Taxonomy" id="143232"/>
    <lineage>
        <taxon>Eukaryota</taxon>
        <taxon>Fungi</taxon>
        <taxon>Dikarya</taxon>
        <taxon>Basidiomycota</taxon>
        <taxon>Agaricomycotina</taxon>
        <taxon>Tremellomycetes</taxon>
        <taxon>Trichosporonales</taxon>
        <taxon>Trichosporonaceae</taxon>
        <taxon>Vanrija</taxon>
    </lineage>
</organism>
<keyword evidence="2" id="KW-0805">Transcription regulation</keyword>
<feature type="domain" description="NOT2/NOT3/NOT5 C-terminal" evidence="5">
    <location>
        <begin position="318"/>
        <end position="445"/>
    </location>
</feature>
<dbReference type="Gene3D" id="2.30.30.1020">
    <property type="entry name" value="CCR4-NOT complex subunit 2/3/5, C-terminal domain"/>
    <property type="match status" value="1"/>
</dbReference>
<accession>A0AAF0Y1W1</accession>
<dbReference type="EMBL" id="CP086715">
    <property type="protein sequence ID" value="WOO78708.1"/>
    <property type="molecule type" value="Genomic_DNA"/>
</dbReference>